<protein>
    <submittedName>
        <fullName evidence="1">Uncharacterized protein</fullName>
    </submittedName>
</protein>
<dbReference type="AlphaFoldDB" id="A0A7T9DJJ4"/>
<dbReference type="Proteomes" id="UP000596004">
    <property type="component" value="Chromosome"/>
</dbReference>
<organism evidence="1">
    <name type="scientific">Candidatus Iainarchaeum sp</name>
    <dbReference type="NCBI Taxonomy" id="3101447"/>
    <lineage>
        <taxon>Archaea</taxon>
        <taxon>Candidatus Iainarchaeota</taxon>
        <taxon>Candidatus Iainarchaeia</taxon>
        <taxon>Candidatus Iainarchaeales</taxon>
        <taxon>Candidatus Iainarchaeaceae</taxon>
        <taxon>Candidatus Iainarchaeum</taxon>
    </lineage>
</organism>
<accession>A0A7T9DJJ4</accession>
<reference evidence="1" key="1">
    <citation type="submission" date="2020-11" db="EMBL/GenBank/DDBJ databases">
        <title>Connecting structure to function with the recovery of over 1000 high-quality activated sludge metagenome-assembled genomes encoding full-length rRNA genes using long-read sequencing.</title>
        <authorList>
            <person name="Singleton C.M."/>
            <person name="Petriglieri F."/>
            <person name="Kristensen J.M."/>
            <person name="Kirkegaard R.H."/>
            <person name="Michaelsen T.Y."/>
            <person name="Andersen M.H."/>
            <person name="Karst S.M."/>
            <person name="Dueholm M.S."/>
            <person name="Nielsen P.H."/>
            <person name="Albertsen M."/>
        </authorList>
    </citation>
    <scope>NUCLEOTIDE SEQUENCE</scope>
    <source>
        <strain evidence="1">Fred_18-Q3-R57-64_BAT3C.431</strain>
    </source>
</reference>
<proteinExistence type="predicted"/>
<gene>
    <name evidence="1" type="ORF">IPJ89_05165</name>
</gene>
<name>A0A7T9DJJ4_9ARCH</name>
<dbReference type="EMBL" id="CP064981">
    <property type="protein sequence ID" value="QQR92507.1"/>
    <property type="molecule type" value="Genomic_DNA"/>
</dbReference>
<sequence length="161" mass="18518">MNVPFAASGQRVRDQLLVILSEDFPLTVKELYGRISRQGHEVSYQAVHKVVVQLQQEGIIEKKGKGLQLNHEWIHRVKDYAFNVDMAYTGGKKYTLPKTFSKPFTIVFDNFSNYVLWIATNARDGKLFSTGKPTRIEVTIAHSPTMARMIENEIKHHLEHH</sequence>
<evidence type="ECO:0000313" key="1">
    <source>
        <dbReference type="EMBL" id="QQR92507.1"/>
    </source>
</evidence>